<reference evidence="2 3" key="1">
    <citation type="submission" date="2020-06" db="EMBL/GenBank/DDBJ databases">
        <title>Altererythrobacter sp. HHU K3-1.</title>
        <authorList>
            <person name="Zhang D."/>
            <person name="Xue H."/>
        </authorList>
    </citation>
    <scope>NUCLEOTIDE SEQUENCE [LARGE SCALE GENOMIC DNA]</scope>
    <source>
        <strain evidence="2 3">HHU K3-1</strain>
    </source>
</reference>
<sequence length="235" mass="24794">MTVLKASSDGRSLEGVLRNSGFGYRKFRLVLSPDKADFDGVEINATTGEACYSLFTGYSEERRQAAHDSAEPTPTPAPAPAPAPDINPEPTSDPQQGPVSPTPTPVPVPLPPAPAPAPTTGFQSLTKYDVRVDRVVVARDAQRIDVFVTLKNPTSSPLYATSGALMVRLEDSDGVGKVNGQILRPTPEGRTHFASTPAIEPGGELKAKYSFHPDAGASPARVTISEGDKRASFGV</sequence>
<feature type="compositionally biased region" description="Pro residues" evidence="1">
    <location>
        <begin position="73"/>
        <end position="87"/>
    </location>
</feature>
<name>A0A850H5H1_9SPHN</name>
<gene>
    <name evidence="2" type="ORF">HUV48_12970</name>
</gene>
<dbReference type="Proteomes" id="UP000561438">
    <property type="component" value="Unassembled WGS sequence"/>
</dbReference>
<feature type="region of interest" description="Disordered" evidence="1">
    <location>
        <begin position="215"/>
        <end position="235"/>
    </location>
</feature>
<feature type="region of interest" description="Disordered" evidence="1">
    <location>
        <begin position="62"/>
        <end position="122"/>
    </location>
</feature>
<comment type="caution">
    <text evidence="2">The sequence shown here is derived from an EMBL/GenBank/DDBJ whole genome shotgun (WGS) entry which is preliminary data.</text>
</comment>
<dbReference type="EMBL" id="JABWGV010000006">
    <property type="protein sequence ID" value="NVD45920.1"/>
    <property type="molecule type" value="Genomic_DNA"/>
</dbReference>
<evidence type="ECO:0000313" key="2">
    <source>
        <dbReference type="EMBL" id="NVD45920.1"/>
    </source>
</evidence>
<dbReference type="RefSeq" id="WP_176268226.1">
    <property type="nucleotide sequence ID" value="NZ_JABWGV010000006.1"/>
</dbReference>
<proteinExistence type="predicted"/>
<dbReference type="AlphaFoldDB" id="A0A850H5H1"/>
<feature type="compositionally biased region" description="Pro residues" evidence="1">
    <location>
        <begin position="100"/>
        <end position="117"/>
    </location>
</feature>
<accession>A0A850H5H1</accession>
<feature type="compositionally biased region" description="Basic and acidic residues" evidence="1">
    <location>
        <begin position="226"/>
        <end position="235"/>
    </location>
</feature>
<evidence type="ECO:0000313" key="3">
    <source>
        <dbReference type="Proteomes" id="UP000561438"/>
    </source>
</evidence>
<keyword evidence="3" id="KW-1185">Reference proteome</keyword>
<protein>
    <submittedName>
        <fullName evidence="2">Uncharacterized protein</fullName>
    </submittedName>
</protein>
<organism evidence="2 3">
    <name type="scientific">Qipengyuania atrilutea</name>
    <dbReference type="NCBI Taxonomy" id="2744473"/>
    <lineage>
        <taxon>Bacteria</taxon>
        <taxon>Pseudomonadati</taxon>
        <taxon>Pseudomonadota</taxon>
        <taxon>Alphaproteobacteria</taxon>
        <taxon>Sphingomonadales</taxon>
        <taxon>Erythrobacteraceae</taxon>
        <taxon>Qipengyuania</taxon>
    </lineage>
</organism>
<evidence type="ECO:0000256" key="1">
    <source>
        <dbReference type="SAM" id="MobiDB-lite"/>
    </source>
</evidence>